<name>A0A9N8E0X9_9STRA</name>
<dbReference type="EMBL" id="CAICTM010000537">
    <property type="protein sequence ID" value="CAB9512477.1"/>
    <property type="molecule type" value="Genomic_DNA"/>
</dbReference>
<dbReference type="Proteomes" id="UP001153069">
    <property type="component" value="Unassembled WGS sequence"/>
</dbReference>
<dbReference type="AlphaFoldDB" id="A0A9N8E0X9"/>
<evidence type="ECO:0000256" key="1">
    <source>
        <dbReference type="SAM" id="MobiDB-lite"/>
    </source>
</evidence>
<accession>A0A9N8E0X9</accession>
<reference evidence="2" key="1">
    <citation type="submission" date="2020-06" db="EMBL/GenBank/DDBJ databases">
        <authorList>
            <consortium name="Plant Systems Biology data submission"/>
        </authorList>
    </citation>
    <scope>NUCLEOTIDE SEQUENCE</scope>
    <source>
        <strain evidence="2">D6</strain>
    </source>
</reference>
<proteinExistence type="predicted"/>
<evidence type="ECO:0000313" key="2">
    <source>
        <dbReference type="EMBL" id="CAB9512477.1"/>
    </source>
</evidence>
<comment type="caution">
    <text evidence="2">The sequence shown here is derived from an EMBL/GenBank/DDBJ whole genome shotgun (WGS) entry which is preliminary data.</text>
</comment>
<keyword evidence="3" id="KW-1185">Reference proteome</keyword>
<evidence type="ECO:0000313" key="3">
    <source>
        <dbReference type="Proteomes" id="UP001153069"/>
    </source>
</evidence>
<gene>
    <name evidence="2" type="ORF">SEMRO_538_G162590.1</name>
</gene>
<dbReference type="OrthoDB" id="56073at2759"/>
<organism evidence="2 3">
    <name type="scientific">Seminavis robusta</name>
    <dbReference type="NCBI Taxonomy" id="568900"/>
    <lineage>
        <taxon>Eukaryota</taxon>
        <taxon>Sar</taxon>
        <taxon>Stramenopiles</taxon>
        <taxon>Ochrophyta</taxon>
        <taxon>Bacillariophyta</taxon>
        <taxon>Bacillariophyceae</taxon>
        <taxon>Bacillariophycidae</taxon>
        <taxon>Naviculales</taxon>
        <taxon>Naviculaceae</taxon>
        <taxon>Seminavis</taxon>
    </lineage>
</organism>
<feature type="region of interest" description="Disordered" evidence="1">
    <location>
        <begin position="284"/>
        <end position="309"/>
    </location>
</feature>
<protein>
    <submittedName>
        <fullName evidence="2">Uncharacterized protein</fullName>
    </submittedName>
</protein>
<sequence>MTCPKVQVLAELAAELSAPSAKAANAVPLLLSREDDDDCDFSSFPSLSLEETTGNHHIGIFSSKGDVESHVESLLSRPILLGQQPEEPEVSDSLDEFFVEHLHAIPQFMLNNFGKSFATLMNSRLRAYATFLARHAVSLAQCSDVEGVIGIEHKLETMLGIGSQVATNTTDQASLQFEVDSARAETTSEEDSAQVVVSVPLKAIICVHIALPHVKEDDGDELMKVSFQTNGKICGVFSGNDLRVAEVSLNMHELLTAMAGQASKVISCIVDMTNSAFAVPLPSTPPMEDNQEQVTHNIPKKHSRDDDDEDTIVSLSAENCANLVDCLIGELDDTVLSPPCAKKLKVLEKLPPAA</sequence>